<accession>A0A2X4UZU6</accession>
<feature type="domain" description="Rhodanese" evidence="1">
    <location>
        <begin position="42"/>
        <end position="132"/>
    </location>
</feature>
<gene>
    <name evidence="2" type="ORF">I6G64_20055</name>
    <name evidence="3" type="ORF">NCTC12961_04160</name>
</gene>
<dbReference type="SMART" id="SM00450">
    <property type="entry name" value="RHOD"/>
    <property type="match status" value="1"/>
</dbReference>
<evidence type="ECO:0000313" key="3">
    <source>
        <dbReference type="EMBL" id="SQI43909.1"/>
    </source>
</evidence>
<protein>
    <submittedName>
        <fullName evidence="3">Molybdopterin biosynthesis protein MoeB</fullName>
    </submittedName>
    <submittedName>
        <fullName evidence="2">Rhodanese</fullName>
    </submittedName>
</protein>
<name>A0A2X4UZU6_SERPL</name>
<dbReference type="SUPFAM" id="SSF52821">
    <property type="entry name" value="Rhodanese/Cell cycle control phosphatase"/>
    <property type="match status" value="1"/>
</dbReference>
<dbReference type="GO" id="GO:0004792">
    <property type="term" value="F:thiosulfate-cyanide sulfurtransferase activity"/>
    <property type="evidence" value="ECO:0007669"/>
    <property type="project" value="InterPro"/>
</dbReference>
<dbReference type="PANTHER" id="PTHR43031:SF1">
    <property type="entry name" value="PYRIDINE NUCLEOTIDE-DISULPHIDE OXIDOREDUCTASE"/>
    <property type="match status" value="1"/>
</dbReference>
<dbReference type="PANTHER" id="PTHR43031">
    <property type="entry name" value="FAD-DEPENDENT OXIDOREDUCTASE"/>
    <property type="match status" value="1"/>
</dbReference>
<dbReference type="STRING" id="82996.ADP72_18500"/>
<dbReference type="AlphaFoldDB" id="A0A2X4UZU6"/>
<dbReference type="EMBL" id="LS483469">
    <property type="protein sequence ID" value="SQI43909.1"/>
    <property type="molecule type" value="Genomic_DNA"/>
</dbReference>
<evidence type="ECO:0000313" key="5">
    <source>
        <dbReference type="Proteomes" id="UP000594967"/>
    </source>
</evidence>
<sequence length="151" mass="15936">MAASSLVLAFPPGPATQSLDYLAAKLSYYADAWDVAEDLRNGVSEILVIDTRAQALYAAGHIPGAISLPHRLMDEAGTAHLDRNKVYVTYCDGIGCNGSTKGAYKLAQLGFRVKELIGGLDFWKRDGHPLATGEHPGSLRGTAAGEDCGCA</sequence>
<dbReference type="Proteomes" id="UP000248897">
    <property type="component" value="Chromosome 1"/>
</dbReference>
<dbReference type="InterPro" id="IPR036873">
    <property type="entry name" value="Rhodanese-like_dom_sf"/>
</dbReference>
<dbReference type="Gene3D" id="3.40.250.10">
    <property type="entry name" value="Rhodanese-like domain"/>
    <property type="match status" value="1"/>
</dbReference>
<dbReference type="Pfam" id="PF00581">
    <property type="entry name" value="Rhodanese"/>
    <property type="match status" value="1"/>
</dbReference>
<dbReference type="RefSeq" id="WP_063201276.1">
    <property type="nucleotide sequence ID" value="NZ_CAMITG010000004.1"/>
</dbReference>
<evidence type="ECO:0000313" key="2">
    <source>
        <dbReference type="EMBL" id="QPS19846.1"/>
    </source>
</evidence>
<dbReference type="InterPro" id="IPR001763">
    <property type="entry name" value="Rhodanese-like_dom"/>
</dbReference>
<dbReference type="InterPro" id="IPR001307">
    <property type="entry name" value="Thiosulphate_STrfase_CS"/>
</dbReference>
<dbReference type="PROSITE" id="PS50206">
    <property type="entry name" value="RHODANESE_3"/>
    <property type="match status" value="1"/>
</dbReference>
<dbReference type="Proteomes" id="UP000594967">
    <property type="component" value="Chromosome"/>
</dbReference>
<proteinExistence type="predicted"/>
<reference evidence="3 4" key="1">
    <citation type="submission" date="2018-06" db="EMBL/GenBank/DDBJ databases">
        <authorList>
            <consortium name="Pathogen Informatics"/>
            <person name="Doyle S."/>
        </authorList>
    </citation>
    <scope>NUCLEOTIDE SEQUENCE [LARGE SCALE GENOMIC DNA]</scope>
    <source>
        <strain evidence="3 4">NCTC12961</strain>
    </source>
</reference>
<organism evidence="3 4">
    <name type="scientific">Serratia plymuthica</name>
    <dbReference type="NCBI Taxonomy" id="82996"/>
    <lineage>
        <taxon>Bacteria</taxon>
        <taxon>Pseudomonadati</taxon>
        <taxon>Pseudomonadota</taxon>
        <taxon>Gammaproteobacteria</taxon>
        <taxon>Enterobacterales</taxon>
        <taxon>Yersiniaceae</taxon>
        <taxon>Serratia</taxon>
    </lineage>
</organism>
<dbReference type="EMBL" id="CP065673">
    <property type="protein sequence ID" value="QPS19846.1"/>
    <property type="molecule type" value="Genomic_DNA"/>
</dbReference>
<dbReference type="InterPro" id="IPR050229">
    <property type="entry name" value="GlpE_sulfurtransferase"/>
</dbReference>
<keyword evidence="5" id="KW-1185">Reference proteome</keyword>
<dbReference type="PROSITE" id="PS00380">
    <property type="entry name" value="RHODANESE_1"/>
    <property type="match status" value="1"/>
</dbReference>
<evidence type="ECO:0000259" key="1">
    <source>
        <dbReference type="PROSITE" id="PS50206"/>
    </source>
</evidence>
<reference evidence="2 5" key="2">
    <citation type="submission" date="2020-12" db="EMBL/GenBank/DDBJ databases">
        <title>FDA dAtabase for Regulatory Grade micrObial Sequences (FDA-ARGOS): Supporting development and validation of Infectious Disease Dx tests.</title>
        <authorList>
            <person name="Sproer C."/>
            <person name="Gronow S."/>
            <person name="Severitt S."/>
            <person name="Schroder I."/>
            <person name="Tallon L."/>
            <person name="Sadzewicz L."/>
            <person name="Zhao X."/>
            <person name="Boylan J."/>
            <person name="Ott S."/>
            <person name="Bowen H."/>
            <person name="Vavikolanu K."/>
            <person name="Mehta A."/>
            <person name="Aluvathingal J."/>
            <person name="Nadendla S."/>
            <person name="Lowell S."/>
            <person name="Myers T."/>
            <person name="Yan Y."/>
            <person name="Sichtig H."/>
        </authorList>
    </citation>
    <scope>NUCLEOTIDE SEQUENCE [LARGE SCALE GENOMIC DNA]</scope>
    <source>
        <strain evidence="2 5">FDAARGOS_907</strain>
    </source>
</reference>
<evidence type="ECO:0000313" key="4">
    <source>
        <dbReference type="Proteomes" id="UP000248897"/>
    </source>
</evidence>